<protein>
    <submittedName>
        <fullName evidence="2">Uncharacterized protein</fullName>
    </submittedName>
</protein>
<feature type="transmembrane region" description="Helical" evidence="1">
    <location>
        <begin position="77"/>
        <end position="100"/>
    </location>
</feature>
<dbReference type="Proteomes" id="UP000264589">
    <property type="component" value="Unassembled WGS sequence"/>
</dbReference>
<organism evidence="2 3">
    <name type="scientific">Parvularcula marina</name>
    <dbReference type="NCBI Taxonomy" id="2292771"/>
    <lineage>
        <taxon>Bacteria</taxon>
        <taxon>Pseudomonadati</taxon>
        <taxon>Pseudomonadota</taxon>
        <taxon>Alphaproteobacteria</taxon>
        <taxon>Parvularculales</taxon>
        <taxon>Parvularculaceae</taxon>
        <taxon>Parvularcula</taxon>
    </lineage>
</organism>
<evidence type="ECO:0000313" key="2">
    <source>
        <dbReference type="EMBL" id="RFB04786.1"/>
    </source>
</evidence>
<keyword evidence="3" id="KW-1185">Reference proteome</keyword>
<sequence>MASPVRQNEFIPVGDLPEAEAQSAREARVHPISAASVPLSIDDRVPLVSPARRMQQTLGREFAQAELDGEPWSKRRMIAFVAMTCGAFWLCVYFAVAALIG</sequence>
<keyword evidence="1" id="KW-0812">Transmembrane</keyword>
<evidence type="ECO:0000256" key="1">
    <source>
        <dbReference type="SAM" id="Phobius"/>
    </source>
</evidence>
<dbReference type="RefSeq" id="WP_116391419.1">
    <property type="nucleotide sequence ID" value="NZ_QUQO01000001.1"/>
</dbReference>
<dbReference type="OrthoDB" id="7631594at2"/>
<dbReference type="AlphaFoldDB" id="A0A371RH69"/>
<reference evidence="2 3" key="1">
    <citation type="submission" date="2018-08" db="EMBL/GenBank/DDBJ databases">
        <title>Parvularcula sp. SM1705, isolated from surface water of the South Sea China.</title>
        <authorList>
            <person name="Sun L."/>
        </authorList>
    </citation>
    <scope>NUCLEOTIDE SEQUENCE [LARGE SCALE GENOMIC DNA]</scope>
    <source>
        <strain evidence="2 3">SM1705</strain>
    </source>
</reference>
<proteinExistence type="predicted"/>
<name>A0A371RH69_9PROT</name>
<evidence type="ECO:0000313" key="3">
    <source>
        <dbReference type="Proteomes" id="UP000264589"/>
    </source>
</evidence>
<dbReference type="InParanoid" id="A0A371RH69"/>
<dbReference type="EMBL" id="QUQO01000001">
    <property type="protein sequence ID" value="RFB04786.1"/>
    <property type="molecule type" value="Genomic_DNA"/>
</dbReference>
<keyword evidence="1" id="KW-0472">Membrane</keyword>
<comment type="caution">
    <text evidence="2">The sequence shown here is derived from an EMBL/GenBank/DDBJ whole genome shotgun (WGS) entry which is preliminary data.</text>
</comment>
<keyword evidence="1" id="KW-1133">Transmembrane helix</keyword>
<accession>A0A371RH69</accession>
<gene>
    <name evidence="2" type="ORF">DX908_05520</name>
</gene>